<evidence type="ECO:0000313" key="4">
    <source>
        <dbReference type="EMBL" id="KAJ8754075.1"/>
    </source>
</evidence>
<dbReference type="InterPro" id="IPR032675">
    <property type="entry name" value="LRR_dom_sf"/>
</dbReference>
<dbReference type="InterPro" id="IPR000210">
    <property type="entry name" value="BTB/POZ_dom"/>
</dbReference>
<dbReference type="GO" id="GO:0031146">
    <property type="term" value="P:SCF-dependent proteasomal ubiquitin-dependent protein catabolic process"/>
    <property type="evidence" value="ECO:0007669"/>
    <property type="project" value="TreeGrafter"/>
</dbReference>
<dbReference type="Pfam" id="PF07707">
    <property type="entry name" value="BACK"/>
    <property type="match status" value="1"/>
</dbReference>
<dbReference type="Pfam" id="PF24758">
    <property type="entry name" value="LRR_At5g56370"/>
    <property type="match status" value="1"/>
</dbReference>
<dbReference type="InterPro" id="IPR006553">
    <property type="entry name" value="Leu-rich_rpt_Cys-con_subtyp"/>
</dbReference>
<dbReference type="InterPro" id="IPR011333">
    <property type="entry name" value="SKP1/BTB/POZ_sf"/>
</dbReference>
<evidence type="ECO:0000256" key="1">
    <source>
        <dbReference type="ARBA" id="ARBA00002668"/>
    </source>
</evidence>
<dbReference type="InterPro" id="IPR055411">
    <property type="entry name" value="LRR_FXL15/At3g58940/PEG3-like"/>
</dbReference>
<dbReference type="SMART" id="SM00875">
    <property type="entry name" value="BACK"/>
    <property type="match status" value="1"/>
</dbReference>
<comment type="pathway">
    <text evidence="2">Protein modification; protein ubiquitination.</text>
</comment>
<protein>
    <recommendedName>
        <fullName evidence="3">BTB domain-containing protein</fullName>
    </recommendedName>
</protein>
<proteinExistence type="predicted"/>
<dbReference type="PANTHER" id="PTHR13318:SF190">
    <property type="entry name" value="PARTNER OF PAIRED, ISOFORM B"/>
    <property type="match status" value="1"/>
</dbReference>
<evidence type="ECO:0000313" key="5">
    <source>
        <dbReference type="Proteomes" id="UP001159364"/>
    </source>
</evidence>
<accession>A0AAV8SPA1</accession>
<dbReference type="SUPFAM" id="SSF54695">
    <property type="entry name" value="POZ domain"/>
    <property type="match status" value="1"/>
</dbReference>
<comment type="caution">
    <text evidence="4">The sequence shown here is derived from an EMBL/GenBank/DDBJ whole genome shotgun (WGS) entry which is preliminary data.</text>
</comment>
<dbReference type="EMBL" id="JAIWQS010000009">
    <property type="protein sequence ID" value="KAJ8754075.1"/>
    <property type="molecule type" value="Genomic_DNA"/>
</dbReference>
<reference evidence="4 5" key="1">
    <citation type="submission" date="2021-09" db="EMBL/GenBank/DDBJ databases">
        <title>Genomic insights and catalytic innovation underlie evolution of tropane alkaloids biosynthesis.</title>
        <authorList>
            <person name="Wang Y.-J."/>
            <person name="Tian T."/>
            <person name="Huang J.-P."/>
            <person name="Huang S.-X."/>
        </authorList>
    </citation>
    <scope>NUCLEOTIDE SEQUENCE [LARGE SCALE GENOMIC DNA]</scope>
    <source>
        <strain evidence="4">KIB-2018</strain>
        <tissue evidence="4">Leaf</tissue>
    </source>
</reference>
<feature type="domain" description="BTB" evidence="3">
    <location>
        <begin position="35"/>
        <end position="103"/>
    </location>
</feature>
<dbReference type="AlphaFoldDB" id="A0AAV8SPA1"/>
<sequence length="961" mass="106104">MASSIDHDLVILSCANSNPTEHGETLISITDIQSWDLSTILKYQKLKIQAHRSRLVEQSTYFHGLLSGSFSESNLECVSIQWNLENFVTVLKSMYDCTVDITSSNFLSLFETALYFGTERLIQSCKNWFSEVSSFSAPYLLEVPLDDLINIWKFGVEHAIDSIPELCVSYLARNFMWALSSKFFKDIPYNLLLCSIKDPHLTVTSEMHLSEGLLFWIHANTKQSQDLTDIEDGFGDVLKQIRISLLPLWFAAGKRRCPYFSELADESIKTIFRLLKIPPMCSIDVLGTGDLDHLKIRLTEYSKKVDISGCPQMKPAILLLSAAPPSCGNNLQKSTKQLTNSENFSPEQNGILQGLHPTLSFHSVEKVNISKCPRLHLEAIIECLSKSFPSLKNLKAAYLPSFKVTMLERLLEKCPHLSEIDLTVDLSPLIAKEVSAVSCTAAIMPTRSKKSFPVGSSSPNMASSYSVASLTNITKLILEGRTDLSDSDLQDISAFCGSLQYLNLKGCTSVTDVGISNLVLTCHKLHSLMVCDTSFGINSVRALCSPIETCDSSIVHSGKIYLHTLVRNLQILHIGGCKGVDQQSLVELISQTKTLKSLCLRSTNLVDDAVYSYSGSSLEMLDISNTRISGAALAHIIHGSPALKTLNVRGCKNLGKCESSSNSMDFSSLQSLCMWLADNCKLEDIALGWGFSSFSLGALRPAIMSVRAITVGLGASLNEEVLELLPTTCSLLESITLCFQVISDYIVMNILASLKHLHALALCYCLGDISMSGLRLHMPYLRTLRLERVAPWMNNDDLLTLTQNFENLVELSLIGCRLLNPDSIDIISNGWPGLISIHLEDCGEVTANGISSLFNCRALENLLLRHNGSGLHRNLLLDAAAELPMLRQVSLDLCDASDGDFDIPEYADRCSLSIVMIARCKSKKSSNTGFAKVHRKLLHNGTLVLSWNSKNLIRTVVKERL</sequence>
<dbReference type="Pfam" id="PF00651">
    <property type="entry name" value="BTB"/>
    <property type="match status" value="1"/>
</dbReference>
<dbReference type="Gene3D" id="1.25.40.420">
    <property type="match status" value="1"/>
</dbReference>
<dbReference type="InterPro" id="IPR011705">
    <property type="entry name" value="BACK"/>
</dbReference>
<dbReference type="GO" id="GO:0019005">
    <property type="term" value="C:SCF ubiquitin ligase complex"/>
    <property type="evidence" value="ECO:0007669"/>
    <property type="project" value="TreeGrafter"/>
</dbReference>
<organism evidence="4 5">
    <name type="scientific">Erythroxylum novogranatense</name>
    <dbReference type="NCBI Taxonomy" id="1862640"/>
    <lineage>
        <taxon>Eukaryota</taxon>
        <taxon>Viridiplantae</taxon>
        <taxon>Streptophyta</taxon>
        <taxon>Embryophyta</taxon>
        <taxon>Tracheophyta</taxon>
        <taxon>Spermatophyta</taxon>
        <taxon>Magnoliopsida</taxon>
        <taxon>eudicotyledons</taxon>
        <taxon>Gunneridae</taxon>
        <taxon>Pentapetalae</taxon>
        <taxon>rosids</taxon>
        <taxon>fabids</taxon>
        <taxon>Malpighiales</taxon>
        <taxon>Erythroxylaceae</taxon>
        <taxon>Erythroxylum</taxon>
    </lineage>
</organism>
<dbReference type="SMART" id="SM00225">
    <property type="entry name" value="BTB"/>
    <property type="match status" value="1"/>
</dbReference>
<dbReference type="PROSITE" id="PS50097">
    <property type="entry name" value="BTB"/>
    <property type="match status" value="1"/>
</dbReference>
<comment type="function">
    <text evidence="1">May act as a substrate-specific adapter of an E3 ubiquitin-protein ligase complex (CUL3-RBX1-BTB) which mediates the ubiquitination and subsequent proteasomal degradation of target proteins.</text>
</comment>
<name>A0AAV8SPA1_9ROSI</name>
<dbReference type="PANTHER" id="PTHR13318">
    <property type="entry name" value="PARTNER OF PAIRED, ISOFORM B-RELATED"/>
    <property type="match status" value="1"/>
</dbReference>
<dbReference type="SUPFAM" id="SSF52047">
    <property type="entry name" value="RNI-like"/>
    <property type="match status" value="2"/>
</dbReference>
<keyword evidence="5" id="KW-1185">Reference proteome</keyword>
<evidence type="ECO:0000259" key="3">
    <source>
        <dbReference type="PROSITE" id="PS50097"/>
    </source>
</evidence>
<evidence type="ECO:0000256" key="2">
    <source>
        <dbReference type="ARBA" id="ARBA00004906"/>
    </source>
</evidence>
<dbReference type="Proteomes" id="UP001159364">
    <property type="component" value="Linkage Group LG09"/>
</dbReference>
<dbReference type="Gene3D" id="3.80.10.10">
    <property type="entry name" value="Ribonuclease Inhibitor"/>
    <property type="match status" value="2"/>
</dbReference>
<dbReference type="CDD" id="cd18186">
    <property type="entry name" value="BTB_POZ_ZBTB_KLHL-like"/>
    <property type="match status" value="1"/>
</dbReference>
<dbReference type="SMART" id="SM00367">
    <property type="entry name" value="LRR_CC"/>
    <property type="match status" value="8"/>
</dbReference>
<dbReference type="Gene3D" id="3.30.710.10">
    <property type="entry name" value="Potassium Channel Kv1.1, Chain A"/>
    <property type="match status" value="1"/>
</dbReference>
<gene>
    <name evidence="4" type="ORF">K2173_001973</name>
</gene>